<evidence type="ECO:0000256" key="1">
    <source>
        <dbReference type="SAM" id="Phobius"/>
    </source>
</evidence>
<feature type="transmembrane region" description="Helical" evidence="1">
    <location>
        <begin position="176"/>
        <end position="197"/>
    </location>
</feature>
<dbReference type="EMBL" id="AAOE01000025">
    <property type="protein sequence ID" value="EAR08137.1"/>
    <property type="molecule type" value="Genomic_DNA"/>
</dbReference>
<proteinExistence type="predicted"/>
<reference evidence="2 3" key="1">
    <citation type="submission" date="2006-02" db="EMBL/GenBank/DDBJ databases">
        <authorList>
            <person name="Pinhassi J."/>
            <person name="Pedros-Alio C."/>
            <person name="Ferriera S."/>
            <person name="Johnson J."/>
            <person name="Kravitz S."/>
            <person name="Halpern A."/>
            <person name="Remington K."/>
            <person name="Beeson K."/>
            <person name="Tran B."/>
            <person name="Rogers Y.-H."/>
            <person name="Friedman R."/>
            <person name="Venter J.C."/>
        </authorList>
    </citation>
    <scope>NUCLEOTIDE SEQUENCE [LARGE SCALE GENOMIC DNA]</scope>
    <source>
        <strain evidence="2 3">MED297</strain>
    </source>
</reference>
<keyword evidence="1" id="KW-0812">Transmembrane</keyword>
<dbReference type="AlphaFoldDB" id="A4BID0"/>
<feature type="transmembrane region" description="Helical" evidence="1">
    <location>
        <begin position="96"/>
        <end position="114"/>
    </location>
</feature>
<feature type="transmembrane region" description="Helical" evidence="1">
    <location>
        <begin position="32"/>
        <end position="54"/>
    </location>
</feature>
<accession>A4BID0</accession>
<keyword evidence="3" id="KW-1185">Reference proteome</keyword>
<dbReference type="OrthoDB" id="9824283at2"/>
<protein>
    <submittedName>
        <fullName evidence="2">Uncharacterized protein</fullName>
    </submittedName>
</protein>
<dbReference type="STRING" id="314283.MED297_00575"/>
<feature type="transmembrane region" description="Helical" evidence="1">
    <location>
        <begin position="66"/>
        <end position="84"/>
    </location>
</feature>
<dbReference type="RefSeq" id="WP_008046413.1">
    <property type="nucleotide sequence ID" value="NZ_CH724153.1"/>
</dbReference>
<comment type="caution">
    <text evidence="2">The sequence shown here is derived from an EMBL/GenBank/DDBJ whole genome shotgun (WGS) entry which is preliminary data.</text>
</comment>
<dbReference type="Pfam" id="PF22285">
    <property type="entry name" value="DUF6962"/>
    <property type="match status" value="1"/>
</dbReference>
<name>A4BID0_9GAMM</name>
<sequence length="210" mass="23101">MTTVWITDALLSFVCFHTGTRLWSMRSTPAQLASISLFLLSLASVLGTFRFLFNLETEFWLNAHELASRLFGIAGLYVLIFVWLDFSGLLRIHRPLFWAHAADGTLIFLLAFWLDRLSEFQLVVGIVMTVAALSAAWRCARNQQPGVAAVLAGVSFLFIINGLVITGAMTPLIGPILRIDVFHLCLAAWALGLGAVLKQTPLTLTGLKLP</sequence>
<gene>
    <name evidence="2" type="ORF">MED297_00575</name>
</gene>
<feature type="transmembrane region" description="Helical" evidence="1">
    <location>
        <begin position="147"/>
        <end position="170"/>
    </location>
</feature>
<feature type="transmembrane region" description="Helical" evidence="1">
    <location>
        <begin position="120"/>
        <end position="140"/>
    </location>
</feature>
<keyword evidence="1" id="KW-1133">Transmembrane helix</keyword>
<organism evidence="2 3">
    <name type="scientific">Reinekea blandensis MED297</name>
    <dbReference type="NCBI Taxonomy" id="314283"/>
    <lineage>
        <taxon>Bacteria</taxon>
        <taxon>Pseudomonadati</taxon>
        <taxon>Pseudomonadota</taxon>
        <taxon>Gammaproteobacteria</taxon>
        <taxon>Oceanospirillales</taxon>
        <taxon>Saccharospirillaceae</taxon>
        <taxon>Reinekea</taxon>
    </lineage>
</organism>
<evidence type="ECO:0000313" key="2">
    <source>
        <dbReference type="EMBL" id="EAR08137.1"/>
    </source>
</evidence>
<dbReference type="InterPro" id="IPR054235">
    <property type="entry name" value="DUF6962"/>
</dbReference>
<keyword evidence="1" id="KW-0472">Membrane</keyword>
<dbReference type="HOGENOM" id="CLU_1309289_0_0_6"/>
<dbReference type="Proteomes" id="UP000005953">
    <property type="component" value="Unassembled WGS sequence"/>
</dbReference>
<evidence type="ECO:0000313" key="3">
    <source>
        <dbReference type="Proteomes" id="UP000005953"/>
    </source>
</evidence>